<dbReference type="SUPFAM" id="SSF49854">
    <property type="entry name" value="Spermadhesin, CUB domain"/>
    <property type="match status" value="2"/>
</dbReference>
<keyword evidence="7" id="KW-1185">Reference proteome</keyword>
<accession>A0A7R9A8G3</accession>
<dbReference type="PANTHER" id="PTHR22803">
    <property type="entry name" value="MANNOSE, PHOSPHOLIPASE, LECTIN RECEPTOR RELATED"/>
    <property type="match status" value="1"/>
</dbReference>
<dbReference type="InterPro" id="IPR035914">
    <property type="entry name" value="Sperma_CUB_dom_sf"/>
</dbReference>
<name>A0A7R9A8G3_9CRUS</name>
<dbReference type="OrthoDB" id="6133475at2759"/>
<dbReference type="EMBL" id="CAJPEV010002259">
    <property type="protein sequence ID" value="CAG0896305.1"/>
    <property type="molecule type" value="Genomic_DNA"/>
</dbReference>
<protein>
    <submittedName>
        <fullName evidence="6">Uncharacterized protein</fullName>
    </submittedName>
</protein>
<dbReference type="InterPro" id="IPR016187">
    <property type="entry name" value="CTDL_fold"/>
</dbReference>
<dbReference type="SMART" id="SM00034">
    <property type="entry name" value="CLECT"/>
    <property type="match status" value="3"/>
</dbReference>
<feature type="domain" description="C-type lectin" evidence="5">
    <location>
        <begin position="145"/>
        <end position="266"/>
    </location>
</feature>
<proteinExistence type="predicted"/>
<dbReference type="InterPro" id="IPR050111">
    <property type="entry name" value="C-type_lectin/snaclec_domain"/>
</dbReference>
<dbReference type="AlphaFoldDB" id="A0A7R9A8G3"/>
<evidence type="ECO:0000259" key="5">
    <source>
        <dbReference type="PROSITE" id="PS50041"/>
    </source>
</evidence>
<evidence type="ECO:0000256" key="2">
    <source>
        <dbReference type="PROSITE-ProRule" id="PRU00059"/>
    </source>
</evidence>
<dbReference type="CDD" id="cd00037">
    <property type="entry name" value="CLECT"/>
    <property type="match status" value="3"/>
</dbReference>
<keyword evidence="3" id="KW-0732">Signal</keyword>
<evidence type="ECO:0000259" key="4">
    <source>
        <dbReference type="PROSITE" id="PS01180"/>
    </source>
</evidence>
<evidence type="ECO:0000313" key="6">
    <source>
        <dbReference type="EMBL" id="CAD7249373.1"/>
    </source>
</evidence>
<gene>
    <name evidence="6" type="ORF">DSTB1V02_LOCUS9171</name>
</gene>
<dbReference type="Gene3D" id="3.10.100.10">
    <property type="entry name" value="Mannose-Binding Protein A, subunit A"/>
    <property type="match status" value="3"/>
</dbReference>
<comment type="caution">
    <text evidence="2">Lacks conserved residue(s) required for the propagation of feature annotation.</text>
</comment>
<dbReference type="SUPFAM" id="SSF56436">
    <property type="entry name" value="C-type lectin-like"/>
    <property type="match status" value="3"/>
</dbReference>
<dbReference type="InterPro" id="IPR016186">
    <property type="entry name" value="C-type_lectin-like/link_sf"/>
</dbReference>
<feature type="chain" id="PRO_5036209678" evidence="3">
    <location>
        <begin position="23"/>
        <end position="691"/>
    </location>
</feature>
<dbReference type="InterPro" id="IPR000859">
    <property type="entry name" value="CUB_dom"/>
</dbReference>
<dbReference type="CDD" id="cd00041">
    <property type="entry name" value="CUB"/>
    <property type="match status" value="2"/>
</dbReference>
<dbReference type="Pfam" id="PF00059">
    <property type="entry name" value="Lectin_C"/>
    <property type="match status" value="3"/>
</dbReference>
<dbReference type="SMART" id="SM00042">
    <property type="entry name" value="CUB"/>
    <property type="match status" value="2"/>
</dbReference>
<feature type="domain" description="CUB" evidence="4">
    <location>
        <begin position="321"/>
        <end position="431"/>
    </location>
</feature>
<dbReference type="PROSITE" id="PS51257">
    <property type="entry name" value="PROKAR_LIPOPROTEIN"/>
    <property type="match status" value="1"/>
</dbReference>
<dbReference type="PROSITE" id="PS50041">
    <property type="entry name" value="C_TYPE_LECTIN_2"/>
    <property type="match status" value="3"/>
</dbReference>
<dbReference type="Proteomes" id="UP000677054">
    <property type="component" value="Unassembled WGS sequence"/>
</dbReference>
<feature type="domain" description="CUB" evidence="4">
    <location>
        <begin position="25"/>
        <end position="135"/>
    </location>
</feature>
<dbReference type="InterPro" id="IPR001304">
    <property type="entry name" value="C-type_lectin-like"/>
</dbReference>
<organism evidence="6">
    <name type="scientific">Darwinula stevensoni</name>
    <dbReference type="NCBI Taxonomy" id="69355"/>
    <lineage>
        <taxon>Eukaryota</taxon>
        <taxon>Metazoa</taxon>
        <taxon>Ecdysozoa</taxon>
        <taxon>Arthropoda</taxon>
        <taxon>Crustacea</taxon>
        <taxon>Oligostraca</taxon>
        <taxon>Ostracoda</taxon>
        <taxon>Podocopa</taxon>
        <taxon>Podocopida</taxon>
        <taxon>Darwinulocopina</taxon>
        <taxon>Darwinuloidea</taxon>
        <taxon>Darwinulidae</taxon>
        <taxon>Darwinula</taxon>
    </lineage>
</organism>
<feature type="domain" description="C-type lectin" evidence="5">
    <location>
        <begin position="578"/>
        <end position="688"/>
    </location>
</feature>
<reference evidence="6" key="1">
    <citation type="submission" date="2020-11" db="EMBL/GenBank/DDBJ databases">
        <authorList>
            <person name="Tran Van P."/>
        </authorList>
    </citation>
    <scope>NUCLEOTIDE SEQUENCE</scope>
</reference>
<dbReference type="Gene3D" id="2.60.120.290">
    <property type="entry name" value="Spermadhesin, CUB domain"/>
    <property type="match status" value="2"/>
</dbReference>
<dbReference type="Pfam" id="PF00431">
    <property type="entry name" value="CUB"/>
    <property type="match status" value="2"/>
</dbReference>
<evidence type="ECO:0000313" key="7">
    <source>
        <dbReference type="Proteomes" id="UP000677054"/>
    </source>
</evidence>
<evidence type="ECO:0000256" key="3">
    <source>
        <dbReference type="SAM" id="SignalP"/>
    </source>
</evidence>
<evidence type="ECO:0000256" key="1">
    <source>
        <dbReference type="ARBA" id="ARBA00023157"/>
    </source>
</evidence>
<dbReference type="PROSITE" id="PS01180">
    <property type="entry name" value="CUB"/>
    <property type="match status" value="2"/>
</dbReference>
<dbReference type="EMBL" id="LR901776">
    <property type="protein sequence ID" value="CAD7249373.1"/>
    <property type="molecule type" value="Genomic_DNA"/>
</dbReference>
<dbReference type="FunFam" id="2.60.120.290:FF:000005">
    <property type="entry name" value="Procollagen C-endopeptidase enhancer 1"/>
    <property type="match status" value="2"/>
</dbReference>
<keyword evidence="1" id="KW-1015">Disulfide bond</keyword>
<feature type="signal peptide" evidence="3">
    <location>
        <begin position="1"/>
        <end position="22"/>
    </location>
</feature>
<feature type="domain" description="C-type lectin" evidence="5">
    <location>
        <begin position="441"/>
        <end position="561"/>
    </location>
</feature>
<sequence length="691" mass="76435">MARVVASAVFLLGVGCLLGASAQECGGELTDPFGSIASPRYPDPYPPGSNCHWEIQAPPTRKIYLSFDDFFLESSVDCFPGDYLTVTDPEGDSFILCGQDHPKIIESVGNVLYINFVSDADDERGFGFRLTYVNVSKCEDGWAEFGEHCYFFSEVAMNFTDSQADCEARNAQLASIHSREEQLFVQRHSRKGTLRIGAIGMISEGDVPYSFEFVDGSPADYDNLWQPVEQSPLKCSVLINYTCGLHLAPDRWVNRDCSENKPVVCKSLEAHSGEWRCYGDLVGALAALLGASCLLFASSLARASPPQADPLLAASAPLQECGGELTDSFGTISSPGFPDSYPPGSNCHWEIQAPRTRSIHLIFDEFLLEETPGCVQGDYLSITDPEGESYIFCGQEHPWIIESVGDILQITFVSDNDDEEGFRFSLTYVTVSKCEEGWVEFGEHCYFFSEEEMTYVGAEADCVDRNATLASIHSRGEQLFVQEHARRGTLRIGATTTGGLGEDPFSFEFTDGSANDFHNMWESGGEQDSPLECTLDYCGIHMIPDRWVSRSCSENKPVVCESTESHSGTWTCWPGPVCFHVSPRPVSFDEARTYCQDFPGADILVIADEEKLLWTAMTFYLSVPQSNEVWIGLRLRGSGDWEWLDGTPLTLDRWEQGHPTVGTECAAAATSSWYTDNPTSFRSSYVCKKSP</sequence>